<organism evidence="1 2">
    <name type="scientific">Colletotrichum shisoi</name>
    <dbReference type="NCBI Taxonomy" id="2078593"/>
    <lineage>
        <taxon>Eukaryota</taxon>
        <taxon>Fungi</taxon>
        <taxon>Dikarya</taxon>
        <taxon>Ascomycota</taxon>
        <taxon>Pezizomycotina</taxon>
        <taxon>Sordariomycetes</taxon>
        <taxon>Hypocreomycetidae</taxon>
        <taxon>Glomerellales</taxon>
        <taxon>Glomerellaceae</taxon>
        <taxon>Colletotrichum</taxon>
        <taxon>Colletotrichum destructivum species complex</taxon>
    </lineage>
</organism>
<accession>A0A5Q4BTX8</accession>
<protein>
    <submittedName>
        <fullName evidence="1">Uncharacterized protein</fullName>
    </submittedName>
</protein>
<dbReference type="Proteomes" id="UP000326340">
    <property type="component" value="Unassembled WGS sequence"/>
</dbReference>
<dbReference type="EMBL" id="PUHP01000380">
    <property type="protein sequence ID" value="TQN70488.1"/>
    <property type="molecule type" value="Genomic_DNA"/>
</dbReference>
<sequence length="145" mass="16449">MTGQERGENESEKWATDGQLTSRETIIPFPLRHCRSSPPREAPSYAPVKIFRRKPLNFRFGGRGFPAKRFRVPTTRSFGTAPDGLSTIQVRKETAGPVSCQLYSPGMPSHLYFFGTELNTWRPLCSTGFRRVTRWENIVPTASLE</sequence>
<evidence type="ECO:0000313" key="1">
    <source>
        <dbReference type="EMBL" id="TQN70488.1"/>
    </source>
</evidence>
<reference evidence="1 2" key="1">
    <citation type="journal article" date="2019" name="Sci. Rep.">
        <title>Colletotrichum shisoi sp. nov., an anthracnose pathogen of Perilla frutescens in Japan: molecular phylogenetic, morphological and genomic evidence.</title>
        <authorList>
            <person name="Gan P."/>
            <person name="Tsushima A."/>
            <person name="Hiroyama R."/>
            <person name="Narusaka M."/>
            <person name="Takano Y."/>
            <person name="Narusaka Y."/>
            <person name="Kawaradani M."/>
            <person name="Damm U."/>
            <person name="Shirasu K."/>
        </authorList>
    </citation>
    <scope>NUCLEOTIDE SEQUENCE [LARGE SCALE GENOMIC DNA]</scope>
    <source>
        <strain evidence="1 2">PG-2018a</strain>
    </source>
</reference>
<dbReference type="AlphaFoldDB" id="A0A5Q4BTX8"/>
<name>A0A5Q4BTX8_9PEZI</name>
<proteinExistence type="predicted"/>
<gene>
    <name evidence="1" type="ORF">CSHISOI_04995</name>
</gene>
<evidence type="ECO:0000313" key="2">
    <source>
        <dbReference type="Proteomes" id="UP000326340"/>
    </source>
</evidence>
<comment type="caution">
    <text evidence="1">The sequence shown here is derived from an EMBL/GenBank/DDBJ whole genome shotgun (WGS) entry which is preliminary data.</text>
</comment>
<keyword evidence="2" id="KW-1185">Reference proteome</keyword>